<dbReference type="AlphaFoldDB" id="A0A1Z4GR65"/>
<name>A0A1Z4GR65_9CYAN</name>
<evidence type="ECO:0000313" key="3">
    <source>
        <dbReference type="Proteomes" id="UP000218287"/>
    </source>
</evidence>
<proteinExistence type="predicted"/>
<reference evidence="2 3" key="1">
    <citation type="submission" date="2017-06" db="EMBL/GenBank/DDBJ databases">
        <title>Genome sequencing of cyanobaciteial culture collection at National Institute for Environmental Studies (NIES).</title>
        <authorList>
            <person name="Hirose Y."/>
            <person name="Shimura Y."/>
            <person name="Fujisawa T."/>
            <person name="Nakamura Y."/>
            <person name="Kawachi M."/>
        </authorList>
    </citation>
    <scope>NUCLEOTIDE SEQUENCE [LARGE SCALE GENOMIC DNA]</scope>
    <source>
        <strain evidence="2 3">NIES-21</strain>
        <plasmid evidence="3">Plasmid2 dna</plasmid>
    </source>
</reference>
<keyword evidence="1" id="KW-0472">Membrane</keyword>
<accession>A0A1Z4GR65</accession>
<evidence type="ECO:0000256" key="1">
    <source>
        <dbReference type="SAM" id="Phobius"/>
    </source>
</evidence>
<gene>
    <name evidence="2" type="ORF">NIES21_58470</name>
</gene>
<feature type="transmembrane region" description="Helical" evidence="1">
    <location>
        <begin position="20"/>
        <end position="42"/>
    </location>
</feature>
<dbReference type="OrthoDB" id="517134at2"/>
<geneLocation type="plasmid" evidence="3">
    <name>Plasmid2 dna</name>
</geneLocation>
<evidence type="ECO:0000313" key="2">
    <source>
        <dbReference type="EMBL" id="BAY19977.1"/>
    </source>
</evidence>
<sequence length="80" mass="8911">MNTQQENKNNFLFRLASRFLKYLLLFIFGLAITFVLSSIVGLGGVAQMLLPVITSLLARLTIFLICLFAAAMISESLLKK</sequence>
<keyword evidence="2" id="KW-0614">Plasmid</keyword>
<dbReference type="Proteomes" id="UP000218287">
    <property type="component" value="Plasmid Plasmid2 dna"/>
</dbReference>
<keyword evidence="1" id="KW-0812">Transmembrane</keyword>
<keyword evidence="1" id="KW-1133">Transmembrane helix</keyword>
<protein>
    <submittedName>
        <fullName evidence="2">Uncharacterized protein</fullName>
    </submittedName>
</protein>
<feature type="transmembrane region" description="Helical" evidence="1">
    <location>
        <begin position="48"/>
        <end position="73"/>
    </location>
</feature>
<keyword evidence="3" id="KW-1185">Reference proteome</keyword>
<dbReference type="EMBL" id="AP018176">
    <property type="protein sequence ID" value="BAY19977.1"/>
    <property type="molecule type" value="Genomic_DNA"/>
</dbReference>
<organism evidence="2 3">
    <name type="scientific">Anabaenopsis circularis NIES-21</name>
    <dbReference type="NCBI Taxonomy" id="1085406"/>
    <lineage>
        <taxon>Bacteria</taxon>
        <taxon>Bacillati</taxon>
        <taxon>Cyanobacteriota</taxon>
        <taxon>Cyanophyceae</taxon>
        <taxon>Nostocales</taxon>
        <taxon>Nodulariaceae</taxon>
        <taxon>Anabaenopsis</taxon>
    </lineage>
</organism>